<dbReference type="Proteomes" id="UP000027730">
    <property type="component" value="Unassembled WGS sequence"/>
</dbReference>
<dbReference type="InterPro" id="IPR011990">
    <property type="entry name" value="TPR-like_helical_dom_sf"/>
</dbReference>
<dbReference type="OrthoDB" id="185373at2759"/>
<evidence type="ECO:0008006" key="4">
    <source>
        <dbReference type="Google" id="ProtNLM"/>
    </source>
</evidence>
<keyword evidence="3" id="KW-1185">Reference proteome</keyword>
<feature type="region of interest" description="Disordered" evidence="1">
    <location>
        <begin position="626"/>
        <end position="652"/>
    </location>
</feature>
<dbReference type="EMBL" id="KL584715">
    <property type="protein sequence ID" value="KEQ71091.1"/>
    <property type="molecule type" value="Genomic_DNA"/>
</dbReference>
<accession>A0A074X8Y9</accession>
<dbReference type="HOGENOM" id="CLU_302844_0_0_1"/>
<dbReference type="GeneID" id="25417280"/>
<feature type="region of interest" description="Disordered" evidence="1">
    <location>
        <begin position="115"/>
        <end position="159"/>
    </location>
</feature>
<evidence type="ECO:0000313" key="2">
    <source>
        <dbReference type="EMBL" id="KEQ71091.1"/>
    </source>
</evidence>
<dbReference type="STRING" id="1043004.A0A074X8Y9"/>
<proteinExistence type="predicted"/>
<sequence length="990" mass="111643">MFQSRRRVPSEGALRVLRQLAYISSGTACGAAALIAEERRRQTNLVSKIAENSRRLKQHPRYQHTRAAHRRPAEDDAQSPVAAPAPDEDPLPDDKLVPQADTFRNSFLPSEVERGYAKLDSHQPPKYKKSLPKLDPHRPPKHKKSQPEPAHAHASSRASSNFWTKQDAVRRYDLSLLTTALESHASLKAVDSAVADLNKRCSKLIDQQQLKAADRLLKSAIDLLRSKDTSSLALRPVGSRLFDAYLSDQQVERCRKLLGLMHRAGWPIAHPLNRLALVCVEPVRPKELQFLDQTFGDEFALPPTIYPSLLAAYSTHNSELCALLFAKRIPADDRRSVLPLCEPAWPAIIHHMWTVTHNYTLVDSLFMNMCKMTDHPPLALYNAMIKVCIQFGRTDRAHHHLHTIQQSQQLQPDVVTFGHFVFKTSSDADWPSIDELMTMLVRAGETDAPPEKRTDLFIPVLKAYAKRHRPEQVWAFAFKAIDEYGVLPDSRILSTGLENLVRTSRLGLLPAWINKMGIYDQGAQVTPEVVLTMVQHFYFNNRPSHTIMVWLCRRLMNEVPEYWSPGVLTLLCEAVAYDLRGYRAGQAHRIPHAMRMLDMLQEVNPESPSLPKPLYWNQLQGLTDQDQHQASAPLSDSSSQQVVKDGVQVEDDSEHMDDVVLSEDGLSLDQLPEVVLTTAMLKKSLQEHEMLMALSKGNYTDLLDSYESSLGQSGLPASSYSLEMAIQARAKLSDDAGALGDYINTASEAGMDTTAALVPLLNYQVKNSVIGSRTHVDELCETVRSFYEEMVKNSVTVRHHLATAAATVLLKNNKANDAIQLLSQIYHSKWAHKVPFDLPAMTVLLQAYTHVSHSLGIEWVIKEVLDKDYRIDYSFLAVIRKAKKTAEKRSLAGGVKGTNNLKLSKMLEYYTDVCKSKQQTQIKRASRLGNRLVATLIKIARPESTDAPWQRQAERDGIDPAMWSRRGTSWRVIYRKKIQRRGWRRPSAVA</sequence>
<feature type="compositionally biased region" description="Basic residues" evidence="1">
    <location>
        <begin position="55"/>
        <end position="70"/>
    </location>
</feature>
<name>A0A074X8Y9_9PEZI</name>
<dbReference type="Gene3D" id="1.25.40.10">
    <property type="entry name" value="Tetratricopeptide repeat domain"/>
    <property type="match status" value="1"/>
</dbReference>
<dbReference type="AlphaFoldDB" id="A0A074X8Y9"/>
<organism evidence="2 3">
    <name type="scientific">Aureobasidium namibiae CBS 147.97</name>
    <dbReference type="NCBI Taxonomy" id="1043004"/>
    <lineage>
        <taxon>Eukaryota</taxon>
        <taxon>Fungi</taxon>
        <taxon>Dikarya</taxon>
        <taxon>Ascomycota</taxon>
        <taxon>Pezizomycotina</taxon>
        <taxon>Dothideomycetes</taxon>
        <taxon>Dothideomycetidae</taxon>
        <taxon>Dothideales</taxon>
        <taxon>Saccotheciaceae</taxon>
        <taxon>Aureobasidium</taxon>
    </lineage>
</organism>
<dbReference type="RefSeq" id="XP_013425347.1">
    <property type="nucleotide sequence ID" value="XM_013569893.1"/>
</dbReference>
<feature type="region of interest" description="Disordered" evidence="1">
    <location>
        <begin position="47"/>
        <end position="98"/>
    </location>
</feature>
<dbReference type="PROSITE" id="PS51257">
    <property type="entry name" value="PROKAR_LIPOPROTEIN"/>
    <property type="match status" value="1"/>
</dbReference>
<protein>
    <recommendedName>
        <fullName evidence="4">Pentatricopeptide repeat protein</fullName>
    </recommendedName>
</protein>
<evidence type="ECO:0000313" key="3">
    <source>
        <dbReference type="Proteomes" id="UP000027730"/>
    </source>
</evidence>
<evidence type="ECO:0000256" key="1">
    <source>
        <dbReference type="SAM" id="MobiDB-lite"/>
    </source>
</evidence>
<gene>
    <name evidence="2" type="ORF">M436DRAFT_84059</name>
</gene>
<feature type="compositionally biased region" description="Polar residues" evidence="1">
    <location>
        <begin position="626"/>
        <end position="642"/>
    </location>
</feature>
<reference evidence="2 3" key="1">
    <citation type="journal article" date="2014" name="BMC Genomics">
        <title>Genome sequencing of four Aureobasidium pullulans varieties: biotechnological potential, stress tolerance, and description of new species.</title>
        <authorList>
            <person name="Gostin Ar C."/>
            <person name="Ohm R.A."/>
            <person name="Kogej T."/>
            <person name="Sonjak S."/>
            <person name="Turk M."/>
            <person name="Zajc J."/>
            <person name="Zalar P."/>
            <person name="Grube M."/>
            <person name="Sun H."/>
            <person name="Han J."/>
            <person name="Sharma A."/>
            <person name="Chiniquy J."/>
            <person name="Ngan C.Y."/>
            <person name="Lipzen A."/>
            <person name="Barry K."/>
            <person name="Grigoriev I.V."/>
            <person name="Gunde-Cimerman N."/>
        </authorList>
    </citation>
    <scope>NUCLEOTIDE SEQUENCE [LARGE SCALE GENOMIC DNA]</scope>
    <source>
        <strain evidence="2 3">CBS 147.97</strain>
    </source>
</reference>